<accession>A0A9J2PDP0</accession>
<dbReference type="AlphaFoldDB" id="A0A9J2PDP0"/>
<dbReference type="WBParaSite" id="ALUE_0000746901-mRNA-1">
    <property type="protein sequence ID" value="ALUE_0000746901-mRNA-1"/>
    <property type="gene ID" value="ALUE_0000746901"/>
</dbReference>
<sequence>MQLQDGEDADEVTLFFSGSVRNTNSYDFCWLLALDTGAFVIKSPLRDVAPDPLLQSRKPLSFNGLRFSEWFETDEVRLTGQQKLTLIAGEFVKEAKRWWLPSRAFSGLWRFALHFNARLNRQRILAKPLVEVDPRATVSFPQLSQAADAG</sequence>
<reference evidence="2" key="1">
    <citation type="submission" date="2023-03" db="UniProtKB">
        <authorList>
            <consortium name="WormBaseParasite"/>
        </authorList>
    </citation>
    <scope>IDENTIFICATION</scope>
</reference>
<evidence type="ECO:0000313" key="1">
    <source>
        <dbReference type="Proteomes" id="UP000036681"/>
    </source>
</evidence>
<protein>
    <submittedName>
        <fullName evidence="2">Peptidase A1 domain-containing protein</fullName>
    </submittedName>
</protein>
<dbReference type="Proteomes" id="UP000036681">
    <property type="component" value="Unplaced"/>
</dbReference>
<evidence type="ECO:0000313" key="2">
    <source>
        <dbReference type="WBParaSite" id="ALUE_0000746901-mRNA-1"/>
    </source>
</evidence>
<name>A0A9J2PDP0_ASCLU</name>
<organism evidence="1 2">
    <name type="scientific">Ascaris lumbricoides</name>
    <name type="common">Giant roundworm</name>
    <dbReference type="NCBI Taxonomy" id="6252"/>
    <lineage>
        <taxon>Eukaryota</taxon>
        <taxon>Metazoa</taxon>
        <taxon>Ecdysozoa</taxon>
        <taxon>Nematoda</taxon>
        <taxon>Chromadorea</taxon>
        <taxon>Rhabditida</taxon>
        <taxon>Spirurina</taxon>
        <taxon>Ascaridomorpha</taxon>
        <taxon>Ascaridoidea</taxon>
        <taxon>Ascarididae</taxon>
        <taxon>Ascaris</taxon>
    </lineage>
</organism>
<proteinExistence type="predicted"/>
<keyword evidence="1" id="KW-1185">Reference proteome</keyword>